<accession>A0A0B7BLI6</accession>
<dbReference type="EMBL" id="HACG01046082">
    <property type="protein sequence ID" value="CEK92947.1"/>
    <property type="molecule type" value="Transcribed_RNA"/>
</dbReference>
<protein>
    <submittedName>
        <fullName evidence="1">Uncharacterized protein</fullName>
    </submittedName>
</protein>
<proteinExistence type="predicted"/>
<organism evidence="1">
    <name type="scientific">Arion vulgaris</name>
    <dbReference type="NCBI Taxonomy" id="1028688"/>
    <lineage>
        <taxon>Eukaryota</taxon>
        <taxon>Metazoa</taxon>
        <taxon>Spiralia</taxon>
        <taxon>Lophotrochozoa</taxon>
        <taxon>Mollusca</taxon>
        <taxon>Gastropoda</taxon>
        <taxon>Heterobranchia</taxon>
        <taxon>Euthyneura</taxon>
        <taxon>Panpulmonata</taxon>
        <taxon>Eupulmonata</taxon>
        <taxon>Stylommatophora</taxon>
        <taxon>Helicina</taxon>
        <taxon>Arionoidea</taxon>
        <taxon>Arionidae</taxon>
        <taxon>Arion</taxon>
    </lineage>
</organism>
<dbReference type="AlphaFoldDB" id="A0A0B7BLI6"/>
<sequence length="52" mass="5839">MTSNDKNKLVTTDMKFKGSTDDRFASLHRVFPPYVSVSLSRNDTPPAESIVH</sequence>
<gene>
    <name evidence="1" type="primary">ORF191097</name>
    <name evidence="2" type="synonym">ORF191101</name>
</gene>
<evidence type="ECO:0000313" key="2">
    <source>
        <dbReference type="EMBL" id="CEK92947.1"/>
    </source>
</evidence>
<reference evidence="1" key="1">
    <citation type="submission" date="2014-12" db="EMBL/GenBank/DDBJ databases">
        <title>Insight into the proteome of Arion vulgaris.</title>
        <authorList>
            <person name="Aradska J."/>
            <person name="Bulat T."/>
            <person name="Smidak R."/>
            <person name="Sarate P."/>
            <person name="Gangsoo J."/>
            <person name="Sialana F."/>
            <person name="Bilban M."/>
            <person name="Lubec G."/>
        </authorList>
    </citation>
    <scope>NUCLEOTIDE SEQUENCE</scope>
    <source>
        <tissue evidence="1">Skin</tissue>
    </source>
</reference>
<dbReference type="EMBL" id="HACG01046080">
    <property type="protein sequence ID" value="CEK92945.1"/>
    <property type="molecule type" value="Transcribed_RNA"/>
</dbReference>
<evidence type="ECO:0000313" key="1">
    <source>
        <dbReference type="EMBL" id="CEK92945.1"/>
    </source>
</evidence>
<name>A0A0B7BLI6_9EUPU</name>